<keyword evidence="9" id="KW-1185">Reference proteome</keyword>
<dbReference type="HAMAP" id="MF_00020">
    <property type="entry name" value="Acetate_kinase"/>
    <property type="match status" value="1"/>
</dbReference>
<keyword evidence="5 6" id="KW-0067">ATP-binding</keyword>
<dbReference type="NCBIfam" id="TIGR00016">
    <property type="entry name" value="ackA"/>
    <property type="match status" value="1"/>
</dbReference>
<feature type="binding site" evidence="6">
    <location>
        <position position="390"/>
    </location>
    <ligand>
        <name>Mg(2+)</name>
        <dbReference type="ChEBI" id="CHEBI:18420"/>
    </ligand>
</feature>
<dbReference type="GO" id="GO:0006085">
    <property type="term" value="P:acetyl-CoA biosynthetic process"/>
    <property type="evidence" value="ECO:0007669"/>
    <property type="project" value="UniProtKB-UniRule"/>
</dbReference>
<feature type="binding site" evidence="6">
    <location>
        <begin position="289"/>
        <end position="291"/>
    </location>
    <ligand>
        <name>ATP</name>
        <dbReference type="ChEBI" id="CHEBI:30616"/>
    </ligand>
</feature>
<feature type="binding site" evidence="6">
    <location>
        <begin position="213"/>
        <end position="217"/>
    </location>
    <ligand>
        <name>ATP</name>
        <dbReference type="ChEBI" id="CHEBI:30616"/>
    </ligand>
</feature>
<feature type="binding site" evidence="6">
    <location>
        <begin position="337"/>
        <end position="341"/>
    </location>
    <ligand>
        <name>ATP</name>
        <dbReference type="ChEBI" id="CHEBI:30616"/>
    </ligand>
</feature>
<dbReference type="Pfam" id="PF00871">
    <property type="entry name" value="Acetate_kinase"/>
    <property type="match status" value="1"/>
</dbReference>
<dbReference type="InterPro" id="IPR023865">
    <property type="entry name" value="Aliphatic_acid_kinase_CS"/>
</dbReference>
<dbReference type="Proteomes" id="UP000051451">
    <property type="component" value="Unassembled WGS sequence"/>
</dbReference>
<dbReference type="InterPro" id="IPR000890">
    <property type="entry name" value="Aliphatic_acid_kin_short-chain"/>
</dbReference>
<dbReference type="UniPathway" id="UPA00340">
    <property type="reaction ID" value="UER00458"/>
</dbReference>
<dbReference type="EC" id="2.7.2.1" evidence="6"/>
<dbReference type="STRING" id="1423750.FC89_GL002349"/>
<comment type="pathway">
    <text evidence="6">Metabolic intermediate biosynthesis; acetyl-CoA biosynthesis; acetyl-CoA from acetate: step 1/2.</text>
</comment>
<feature type="binding site" evidence="6">
    <location>
        <position position="96"/>
    </location>
    <ligand>
        <name>substrate</name>
    </ligand>
</feature>
<dbReference type="PROSITE" id="PS01075">
    <property type="entry name" value="ACETATE_KINASE_1"/>
    <property type="match status" value="1"/>
</dbReference>
<comment type="similarity">
    <text evidence="1 6 7">Belongs to the acetokinase family.</text>
</comment>
<dbReference type="PANTHER" id="PTHR21060">
    <property type="entry name" value="ACETATE KINASE"/>
    <property type="match status" value="1"/>
</dbReference>
<gene>
    <name evidence="6" type="primary">ackA</name>
    <name evidence="8" type="ORF">FC89_GL002349</name>
</gene>
<dbReference type="PATRIC" id="fig|1423750.3.peg.2392"/>
<keyword evidence="2 6" id="KW-0808">Transferase</keyword>
<dbReference type="GO" id="GO:0006083">
    <property type="term" value="P:acetate metabolic process"/>
    <property type="evidence" value="ECO:0007669"/>
    <property type="project" value="TreeGrafter"/>
</dbReference>
<evidence type="ECO:0000313" key="8">
    <source>
        <dbReference type="EMBL" id="KRM04405.1"/>
    </source>
</evidence>
<reference evidence="8 9" key="1">
    <citation type="journal article" date="2015" name="Genome Announc.">
        <title>Expanding the biotechnology potential of lactobacilli through comparative genomics of 213 strains and associated genera.</title>
        <authorList>
            <person name="Sun Z."/>
            <person name="Harris H.M."/>
            <person name="McCann A."/>
            <person name="Guo C."/>
            <person name="Argimon S."/>
            <person name="Zhang W."/>
            <person name="Yang X."/>
            <person name="Jeffery I.B."/>
            <person name="Cooney J.C."/>
            <person name="Kagawa T.F."/>
            <person name="Liu W."/>
            <person name="Song Y."/>
            <person name="Salvetti E."/>
            <person name="Wrobel A."/>
            <person name="Rasinkangas P."/>
            <person name="Parkhill J."/>
            <person name="Rea M.C."/>
            <person name="O'Sullivan O."/>
            <person name="Ritari J."/>
            <person name="Douillard F.P."/>
            <person name="Paul Ross R."/>
            <person name="Yang R."/>
            <person name="Briner A.E."/>
            <person name="Felis G.E."/>
            <person name="de Vos W.M."/>
            <person name="Barrangou R."/>
            <person name="Klaenhammer T.R."/>
            <person name="Caufield P.W."/>
            <person name="Cui Y."/>
            <person name="Zhang H."/>
            <person name="O'Toole P.W."/>
        </authorList>
    </citation>
    <scope>NUCLEOTIDE SEQUENCE [LARGE SCALE GENOMIC DNA]</scope>
    <source>
        <strain evidence="8 9">DSM 18630</strain>
    </source>
</reference>
<comment type="caution">
    <text evidence="8">The sequence shown here is derived from an EMBL/GenBank/DDBJ whole genome shotgun (WGS) entry which is preliminary data.</text>
</comment>
<comment type="subunit">
    <text evidence="6">Homodimer.</text>
</comment>
<dbReference type="InterPro" id="IPR004372">
    <property type="entry name" value="Ac/propionate_kinase"/>
</dbReference>
<dbReference type="InterPro" id="IPR043129">
    <property type="entry name" value="ATPase_NBD"/>
</dbReference>
<keyword evidence="6" id="KW-0479">Metal-binding</keyword>
<dbReference type="EMBL" id="AZGB01000029">
    <property type="protein sequence ID" value="KRM04405.1"/>
    <property type="molecule type" value="Genomic_DNA"/>
</dbReference>
<feature type="binding site" evidence="6">
    <location>
        <position position="15"/>
    </location>
    <ligand>
        <name>Mg(2+)</name>
        <dbReference type="ChEBI" id="CHEBI:18420"/>
    </ligand>
</feature>
<dbReference type="GO" id="GO:0008776">
    <property type="term" value="F:acetate kinase activity"/>
    <property type="evidence" value="ECO:0007669"/>
    <property type="project" value="UniProtKB-UniRule"/>
</dbReference>
<comment type="cofactor">
    <cofactor evidence="6">
        <name>Mg(2+)</name>
        <dbReference type="ChEBI" id="CHEBI:18420"/>
    </cofactor>
    <cofactor evidence="6">
        <name>Mn(2+)</name>
        <dbReference type="ChEBI" id="CHEBI:29035"/>
    </cofactor>
    <text evidence="6">Mg(2+). Can also accept Mn(2+).</text>
</comment>
<organism evidence="8 9">
    <name type="scientific">Liquorilactobacillus ghanensis DSM 18630</name>
    <dbReference type="NCBI Taxonomy" id="1423750"/>
    <lineage>
        <taxon>Bacteria</taxon>
        <taxon>Bacillati</taxon>
        <taxon>Bacillota</taxon>
        <taxon>Bacilli</taxon>
        <taxon>Lactobacillales</taxon>
        <taxon>Lactobacillaceae</taxon>
        <taxon>Liquorilactobacillus</taxon>
    </lineage>
</organism>
<dbReference type="PANTHER" id="PTHR21060:SF15">
    <property type="entry name" value="ACETATE KINASE-RELATED"/>
    <property type="match status" value="1"/>
</dbReference>
<dbReference type="GO" id="GO:0000287">
    <property type="term" value="F:magnesium ion binding"/>
    <property type="evidence" value="ECO:0007669"/>
    <property type="project" value="UniProtKB-UniRule"/>
</dbReference>
<dbReference type="Gene3D" id="3.30.420.40">
    <property type="match status" value="2"/>
</dbReference>
<feature type="site" description="Transition state stabilizer" evidence="6">
    <location>
        <position position="185"/>
    </location>
</feature>
<dbReference type="PIRSF" id="PIRSF000722">
    <property type="entry name" value="Acetate_prop_kin"/>
    <property type="match status" value="1"/>
</dbReference>
<keyword evidence="4 6" id="KW-0418">Kinase</keyword>
<evidence type="ECO:0000256" key="6">
    <source>
        <dbReference type="HAMAP-Rule" id="MF_00020"/>
    </source>
</evidence>
<comment type="function">
    <text evidence="6">Catalyzes the formation of acetyl phosphate from acetate and ATP. Can also catalyze the reverse reaction.</text>
</comment>
<dbReference type="GO" id="GO:0005524">
    <property type="term" value="F:ATP binding"/>
    <property type="evidence" value="ECO:0007669"/>
    <property type="project" value="UniProtKB-KW"/>
</dbReference>
<name>A0A0R1VGK8_9LACO</name>
<keyword evidence="3 6" id="KW-0547">Nucleotide-binding</keyword>
<comment type="catalytic activity">
    <reaction evidence="6">
        <text>acetate + ATP = acetyl phosphate + ADP</text>
        <dbReference type="Rhea" id="RHEA:11352"/>
        <dbReference type="ChEBI" id="CHEBI:22191"/>
        <dbReference type="ChEBI" id="CHEBI:30089"/>
        <dbReference type="ChEBI" id="CHEBI:30616"/>
        <dbReference type="ChEBI" id="CHEBI:456216"/>
        <dbReference type="EC" id="2.7.2.1"/>
    </reaction>
</comment>
<dbReference type="PROSITE" id="PS01076">
    <property type="entry name" value="ACETATE_KINASE_2"/>
    <property type="match status" value="1"/>
</dbReference>
<evidence type="ECO:0000256" key="5">
    <source>
        <dbReference type="ARBA" id="ARBA00022840"/>
    </source>
</evidence>
<evidence type="ECO:0000256" key="1">
    <source>
        <dbReference type="ARBA" id="ARBA00008748"/>
    </source>
</evidence>
<feature type="binding site" evidence="6">
    <location>
        <position position="22"/>
    </location>
    <ligand>
        <name>ATP</name>
        <dbReference type="ChEBI" id="CHEBI:30616"/>
    </ligand>
</feature>
<dbReference type="CDD" id="cd24010">
    <property type="entry name" value="ASKHA_NBD_AcK_PK"/>
    <property type="match status" value="1"/>
</dbReference>
<dbReference type="PRINTS" id="PR00471">
    <property type="entry name" value="ACETATEKNASE"/>
</dbReference>
<feature type="active site" description="Proton donor/acceptor" evidence="6">
    <location>
        <position position="153"/>
    </location>
</feature>
<dbReference type="AlphaFoldDB" id="A0A0R1VGK8"/>
<protein>
    <recommendedName>
        <fullName evidence="6">Acetate kinase</fullName>
        <ecNumber evidence="6">2.7.2.1</ecNumber>
    </recommendedName>
    <alternativeName>
        <fullName evidence="6">Acetokinase</fullName>
    </alternativeName>
</protein>
<sequence length="413" mass="45377">MSFGGIAMAKILAINAGSSSLKFKLFEMPTEQVLAKGVFERIGMAQGKIEIKSTTDNYTSEEPIENHSYAVKRLLELMKELKIIVDFNEIIGVGHRVVAGGEYFKKSVIVNGQVIRRINDLAEYAPIHNPANLMGIKAFRKLLPKAVSVAVFDTSFHQTIPKTNFLFSVPYEWYHNYGVRRYGAHGTSHRYVANIAAGLMQRPLSDLKLISCHLGAGASLCAIKNGKSFDTSMGFTPLTGITMATRSGDADVAMISFMMQKLNMHSMPEVIYDLNKKSGLLGISGISSDMRDILAAAKQKNERAQLAIDIFVKDIVKYIGAYTAEMGGLDGLIFTAGIGENSSEVRELIAKRIAYLGIDLDPELNQIHGKPVIISQPSSRVKVMTIPTNEELMIARDVEQLIKETSLKQAANL</sequence>
<proteinExistence type="inferred from homology"/>
<comment type="subcellular location">
    <subcellularLocation>
        <location evidence="6">Cytoplasm</location>
    </subcellularLocation>
</comment>
<evidence type="ECO:0000256" key="7">
    <source>
        <dbReference type="RuleBase" id="RU003835"/>
    </source>
</evidence>
<keyword evidence="6" id="KW-0460">Magnesium</keyword>
<dbReference type="SUPFAM" id="SSF53067">
    <property type="entry name" value="Actin-like ATPase domain"/>
    <property type="match status" value="2"/>
</dbReference>
<feature type="site" description="Transition state stabilizer" evidence="6">
    <location>
        <position position="246"/>
    </location>
</feature>
<dbReference type="GO" id="GO:0005737">
    <property type="term" value="C:cytoplasm"/>
    <property type="evidence" value="ECO:0007669"/>
    <property type="project" value="UniProtKB-SubCell"/>
</dbReference>
<keyword evidence="6" id="KW-0963">Cytoplasm</keyword>
<evidence type="ECO:0000313" key="9">
    <source>
        <dbReference type="Proteomes" id="UP000051451"/>
    </source>
</evidence>
<accession>A0A0R1VGK8</accession>
<evidence type="ECO:0000256" key="3">
    <source>
        <dbReference type="ARBA" id="ARBA00022741"/>
    </source>
</evidence>
<evidence type="ECO:0000256" key="2">
    <source>
        <dbReference type="ARBA" id="ARBA00022679"/>
    </source>
</evidence>
<evidence type="ECO:0000256" key="4">
    <source>
        <dbReference type="ARBA" id="ARBA00022777"/>
    </source>
</evidence>